<feature type="compositionally biased region" description="Polar residues" evidence="1">
    <location>
        <begin position="33"/>
        <end position="46"/>
    </location>
</feature>
<dbReference type="AlphaFoldDB" id="A0A1B1S5U9"/>
<geneLocation type="plasmid" evidence="2 3">
    <name>pPS15-1</name>
</geneLocation>
<feature type="compositionally biased region" description="Basic and acidic residues" evidence="1">
    <location>
        <begin position="48"/>
        <end position="66"/>
    </location>
</feature>
<evidence type="ECO:0000313" key="2">
    <source>
        <dbReference type="EMBL" id="ANU28572.1"/>
    </source>
</evidence>
<protein>
    <submittedName>
        <fullName evidence="2">Uncharacterized protein</fullName>
    </submittedName>
</protein>
<sequence>MNFSVKHILFLVSFILLISLAANVYTFTKEEATSNQEEPSSQTMTSELLEKEEQINSLKDQLKQQEESDDETESEEVPMNIEGDQDAAEIVNASKRFIEYAFESDSETYTTRKKMAKNYMTETLYETLYPSDGEDENLQDIVIDIKKINVFTDFESEDEAIVHYTYNEKIASSSYEEDHELYAKLFFIVEGNQLKVDRIEPLENEYGGI</sequence>
<dbReference type="OrthoDB" id="2428072at2"/>
<dbReference type="KEGG" id="pll:I858_016455"/>
<dbReference type="RefSeq" id="WP_049694972.1">
    <property type="nucleotide sequence ID" value="NZ_CP016541.2"/>
</dbReference>
<keyword evidence="3" id="KW-1185">Reference proteome</keyword>
<dbReference type="Proteomes" id="UP000053354">
    <property type="component" value="Plasmid pPS15-1"/>
</dbReference>
<gene>
    <name evidence="2" type="ORF">I858_016455</name>
</gene>
<proteinExistence type="predicted"/>
<evidence type="ECO:0000313" key="3">
    <source>
        <dbReference type="Proteomes" id="UP000053354"/>
    </source>
</evidence>
<reference evidence="2" key="1">
    <citation type="submission" date="2016-10" db="EMBL/GenBank/DDBJ databases">
        <authorList>
            <person name="See-Too W.S."/>
        </authorList>
    </citation>
    <scope>NUCLEOTIDE SEQUENCE</scope>
    <source>
        <strain evidence="2">L10.15</strain>
        <plasmid evidence="2">pPS15-1</plasmid>
    </source>
</reference>
<feature type="region of interest" description="Disordered" evidence="1">
    <location>
        <begin position="30"/>
        <end position="85"/>
    </location>
</feature>
<organism evidence="2 3">
    <name type="scientific">Planococcus versutus</name>
    <dbReference type="NCBI Taxonomy" id="1302659"/>
    <lineage>
        <taxon>Bacteria</taxon>
        <taxon>Bacillati</taxon>
        <taxon>Bacillota</taxon>
        <taxon>Bacilli</taxon>
        <taxon>Bacillales</taxon>
        <taxon>Caryophanaceae</taxon>
        <taxon>Planococcus</taxon>
    </lineage>
</organism>
<evidence type="ECO:0000256" key="1">
    <source>
        <dbReference type="SAM" id="MobiDB-lite"/>
    </source>
</evidence>
<accession>A0A1B1S5U9</accession>
<dbReference type="EMBL" id="CP016541">
    <property type="protein sequence ID" value="ANU28572.1"/>
    <property type="molecule type" value="Genomic_DNA"/>
</dbReference>
<keyword evidence="2" id="KW-0614">Plasmid</keyword>
<name>A0A1B1S5U9_9BACL</name>
<feature type="compositionally biased region" description="Acidic residues" evidence="1">
    <location>
        <begin position="67"/>
        <end position="76"/>
    </location>
</feature>